<dbReference type="SMART" id="SM00052">
    <property type="entry name" value="EAL"/>
    <property type="match status" value="1"/>
</dbReference>
<dbReference type="EMBL" id="PQWO01000003">
    <property type="protein sequence ID" value="PZD74066.1"/>
    <property type="molecule type" value="Genomic_DNA"/>
</dbReference>
<dbReference type="Proteomes" id="UP000248857">
    <property type="component" value="Unassembled WGS sequence"/>
</dbReference>
<dbReference type="InterPro" id="IPR027417">
    <property type="entry name" value="P-loop_NTPase"/>
</dbReference>
<dbReference type="PROSITE" id="PS50887">
    <property type="entry name" value="GGDEF"/>
    <property type="match status" value="1"/>
</dbReference>
<evidence type="ECO:0000256" key="2">
    <source>
        <dbReference type="SAM" id="Phobius"/>
    </source>
</evidence>
<gene>
    <name evidence="6" type="primary">cph2_8</name>
    <name evidence="6" type="ORF">C1752_01139</name>
</gene>
<dbReference type="CDD" id="cd14014">
    <property type="entry name" value="STKc_PknB_like"/>
    <property type="match status" value="1"/>
</dbReference>
<dbReference type="InterPro" id="IPR003018">
    <property type="entry name" value="GAF"/>
</dbReference>
<feature type="domain" description="Protein kinase" evidence="3">
    <location>
        <begin position="5"/>
        <end position="269"/>
    </location>
</feature>
<dbReference type="InterPro" id="IPR043128">
    <property type="entry name" value="Rev_trsase/Diguanyl_cyclase"/>
</dbReference>
<evidence type="ECO:0000259" key="3">
    <source>
        <dbReference type="PROSITE" id="PS50011"/>
    </source>
</evidence>
<evidence type="ECO:0000256" key="1">
    <source>
        <dbReference type="ARBA" id="ARBA00004167"/>
    </source>
</evidence>
<dbReference type="Pfam" id="PF00069">
    <property type="entry name" value="Pkinase"/>
    <property type="match status" value="1"/>
</dbReference>
<reference evidence="6 7" key="1">
    <citation type="journal article" date="2018" name="Sci. Rep.">
        <title>A novel species of the marine cyanobacterium Acaryochloris with a unique pigment content and lifestyle.</title>
        <authorList>
            <person name="Partensky F."/>
            <person name="Six C."/>
            <person name="Ratin M."/>
            <person name="Garczarek L."/>
            <person name="Vaulot D."/>
            <person name="Probert I."/>
            <person name="Calteau A."/>
            <person name="Gourvil P."/>
            <person name="Marie D."/>
            <person name="Grebert T."/>
            <person name="Bouchier C."/>
            <person name="Le Panse S."/>
            <person name="Gachenot M."/>
            <person name="Rodriguez F."/>
            <person name="Garrido J.L."/>
        </authorList>
    </citation>
    <scope>NUCLEOTIDE SEQUENCE [LARGE SCALE GENOMIC DNA]</scope>
    <source>
        <strain evidence="6 7">RCC1774</strain>
    </source>
</reference>
<dbReference type="Pfam" id="PF01590">
    <property type="entry name" value="GAF"/>
    <property type="match status" value="1"/>
</dbReference>
<dbReference type="SMART" id="SM00267">
    <property type="entry name" value="GGDEF"/>
    <property type="match status" value="1"/>
</dbReference>
<dbReference type="PROSITE" id="PS50011">
    <property type="entry name" value="PROTEIN_KINASE_DOM"/>
    <property type="match status" value="1"/>
</dbReference>
<keyword evidence="7" id="KW-1185">Reference proteome</keyword>
<dbReference type="Gene3D" id="3.20.20.450">
    <property type="entry name" value="EAL domain"/>
    <property type="match status" value="1"/>
</dbReference>
<dbReference type="CDD" id="cd01949">
    <property type="entry name" value="GGDEF"/>
    <property type="match status" value="1"/>
</dbReference>
<dbReference type="InterPro" id="IPR053159">
    <property type="entry name" value="Hybrid_Histidine_Kinase"/>
</dbReference>
<dbReference type="Pfam" id="PF00990">
    <property type="entry name" value="GGDEF"/>
    <property type="match status" value="1"/>
</dbReference>
<dbReference type="Pfam" id="PF00563">
    <property type="entry name" value="EAL"/>
    <property type="match status" value="1"/>
</dbReference>
<feature type="domain" description="EAL" evidence="4">
    <location>
        <begin position="1704"/>
        <end position="1971"/>
    </location>
</feature>
<evidence type="ECO:0000313" key="7">
    <source>
        <dbReference type="Proteomes" id="UP000248857"/>
    </source>
</evidence>
<dbReference type="SUPFAM" id="SSF55073">
    <property type="entry name" value="Nucleotide cyclase"/>
    <property type="match status" value="1"/>
</dbReference>
<evidence type="ECO:0000259" key="4">
    <source>
        <dbReference type="PROSITE" id="PS50883"/>
    </source>
</evidence>
<dbReference type="PROSITE" id="PS50883">
    <property type="entry name" value="EAL"/>
    <property type="match status" value="1"/>
</dbReference>
<evidence type="ECO:0000313" key="6">
    <source>
        <dbReference type="EMBL" id="PZD74066.1"/>
    </source>
</evidence>
<name>A0A2W1JLJ4_9CYAN</name>
<organism evidence="6 7">
    <name type="scientific">Acaryochloris thomasi RCC1774</name>
    <dbReference type="NCBI Taxonomy" id="1764569"/>
    <lineage>
        <taxon>Bacteria</taxon>
        <taxon>Bacillati</taxon>
        <taxon>Cyanobacteriota</taxon>
        <taxon>Cyanophyceae</taxon>
        <taxon>Acaryochloridales</taxon>
        <taxon>Acaryochloridaceae</taxon>
        <taxon>Acaryochloris</taxon>
        <taxon>Acaryochloris thomasi</taxon>
    </lineage>
</organism>
<proteinExistence type="predicted"/>
<dbReference type="InterPro" id="IPR000719">
    <property type="entry name" value="Prot_kinase_dom"/>
</dbReference>
<dbReference type="Gene3D" id="3.30.70.270">
    <property type="match status" value="1"/>
</dbReference>
<dbReference type="InterPro" id="IPR029016">
    <property type="entry name" value="GAF-like_dom_sf"/>
</dbReference>
<dbReference type="SUPFAM" id="SSF56112">
    <property type="entry name" value="Protein kinase-like (PK-like)"/>
    <property type="match status" value="1"/>
</dbReference>
<keyword evidence="2" id="KW-0812">Transmembrane</keyword>
<dbReference type="SUPFAM" id="SSF55781">
    <property type="entry name" value="GAF domain-like"/>
    <property type="match status" value="1"/>
</dbReference>
<dbReference type="Gene3D" id="3.40.50.300">
    <property type="entry name" value="P-loop containing nucleotide triphosphate hydrolases"/>
    <property type="match status" value="1"/>
</dbReference>
<dbReference type="Gene3D" id="3.30.450.40">
    <property type="match status" value="1"/>
</dbReference>
<dbReference type="SMART" id="SM00065">
    <property type="entry name" value="GAF"/>
    <property type="match status" value="1"/>
</dbReference>
<accession>A0A2W1JLJ4</accession>
<dbReference type="InterPro" id="IPR029787">
    <property type="entry name" value="Nucleotide_cyclase"/>
</dbReference>
<dbReference type="PANTHER" id="PTHR43642">
    <property type="entry name" value="HYBRID SIGNAL TRANSDUCTION HISTIDINE KINASE G"/>
    <property type="match status" value="1"/>
</dbReference>
<dbReference type="CDD" id="cd01948">
    <property type="entry name" value="EAL"/>
    <property type="match status" value="1"/>
</dbReference>
<dbReference type="Gene3D" id="1.10.510.10">
    <property type="entry name" value="Transferase(Phosphotransferase) domain 1"/>
    <property type="match status" value="1"/>
</dbReference>
<dbReference type="NCBIfam" id="TIGR00254">
    <property type="entry name" value="GGDEF"/>
    <property type="match status" value="1"/>
</dbReference>
<dbReference type="SUPFAM" id="SSF141868">
    <property type="entry name" value="EAL domain-like"/>
    <property type="match status" value="1"/>
</dbReference>
<comment type="subcellular location">
    <subcellularLocation>
        <location evidence="1">Membrane</location>
        <topology evidence="1">Single-pass membrane protein</topology>
    </subcellularLocation>
</comment>
<dbReference type="InterPro" id="IPR001633">
    <property type="entry name" value="EAL_dom"/>
</dbReference>
<dbReference type="InterPro" id="IPR000160">
    <property type="entry name" value="GGDEF_dom"/>
</dbReference>
<protein>
    <submittedName>
        <fullName evidence="6">Phytochrome-like protein cph2</fullName>
    </submittedName>
</protein>
<feature type="transmembrane region" description="Helical" evidence="2">
    <location>
        <begin position="955"/>
        <end position="976"/>
    </location>
</feature>
<dbReference type="InterPro" id="IPR035919">
    <property type="entry name" value="EAL_sf"/>
</dbReference>
<feature type="transmembrane region" description="Helical" evidence="2">
    <location>
        <begin position="922"/>
        <end position="943"/>
    </location>
</feature>
<keyword evidence="2" id="KW-0472">Membrane</keyword>
<sequence length="1980" mass="221711">MLKGYRILETLYDGSRTLVFRGQRQLDQTPVVIKKLKKVYPSGAELVQFRNQYAITRPLSLPGIVQFYGLEPCDNGFALVMEDFGGLSLKQYVQDLETCPILPLTQFLDIALSITQSLEGLHAQRIIHKDLKPHNILIHPETLEVKLTDFSMASVLPRETQEIQNLGVLEGTLAYISPEQTGRMNRGIDYRTDFYSLGVTFFELLTGQLPFEAEQPIEWIHRHIAQSVPAVLERNADVPPMLSAIVAKLMAKNPEDRYQSALGLKQDLQRCVDQVAMGARVMFPLGQGDLCDRFVIPERLYGRDHEVRMLLDAFERVAHGGQELVLISGFSGIGKTAVISEVHKPIVRCQGYFVKGKFDQFQRSVPFSAFVDALRDLMGQILTLSPDAVQRWRTDILDVLGQDAQVIIDVIPELEQILGAQPPVSELSGTAAQNRFNRLFQHFVQIFATEEHPLVLFLDDLQWADLASLNLIQVLMSTEHQGHLLLMGAYRDNEVSPAHPLLATLRMLEQVGVRSQVVTLTPLMLYDLNQLVADTLKCPGDVARPLTQLIFQKTQGNPFFSTQFLKMLHKEGLVAYSQAARSWQCDLTQVRALALTDDVVTFVAQQIQKLPEMTRGTLQLAACIGGQFDLATLATVCEQSQAETAAALWPALQEGLILPQRETYKFYQPEQGANDLRAETEFLSEQEAPHYRFLHDRVQQAAYTLIPRLQRASTHLSIGRLLLAYRDREGTDEALFAIANQLNQGHTLIIETYEQLQLAQLNLAAGRKAKHSTAHTAALDYFQAGINLLPDRGWQQQYQLTLALYTEAVETAYLCGRYDDMDTFAEQVLSHAVTHLDTLKVQESRILSRAAQSQLVEAIEIALDYLAQLDVHFPEPLDAAAVQQGLQETAMLLANQSREELLDLPPMKDPVQFAKMLILARIWPISYLAGSPLVPLIVFRLVALTLRHGNSSLSAFGYVTYGVILCGLTGEIEAGYRFGQLSQDLLARYPNQELQPKILALLNLFIRHFRDPLRDTLVPMHQAHQLSLEAGDVEYAAYTIHHYVENAFFAGQELSQLEPEIRASSETVGYLQQRTILCYCDMLWQMVLHLTEPTEEPWVLVGAVYSEQVMQPQHLAANDVLALFYLNFKKLLLAYLFEQQDEALRSVIAAEPSVGCVTGMPDVPIFHFYSALVRLAVYPQASEADQTDLLAQVDASQTQLQHWANSAPQNHQHRLELICAERHRVLGAPMAAMEGYDVAIATAVEHGYLQDVALANELAARFYLAWGKEKIGKTYLIDAYYAYAHWGAAAKVEDLEKRYRPLLASILEQTHERSHSTETITALSIGTLTTSSTSTSSLIDLSTLIKASQTVSKEMHLDHLLSTLMQIVIENSGADAGALLLPEQHEQWILAVRCRDGKLLNHRPRPISGADVPETVIRHVERTLEPLILDNVTALTSFTLDPYIAEHCPPSVLSLPIQTQGKLVGIFYLENNLAAHAFRGDRLEMLKLLCAQAAISLKNASLYQASQDYAKQLEQSQADLLEVHEQLLHDAFHDLLTGLKNRACLMERLSENLLLSQQVPDYQYAILFLDLDQFKVVNDSLGHIVGDQLLQRVAERLQACLPHPDSIMRLGGDEFAVLIEDASAKEIIGLADRILRQFIQPFQLHQYEVFTGTSIGIARSTGSHYQSPEDMLRDADTALYRAKAEGRGCYAMFDPIMQSSATERLQLENELRHAIDVASWLGESPSPVDFQLNYQPIIALQTGQLLGFEALLRWHHPQRGWISPVKFIPIAEETGLIGLLGWWVLETACRQIQQWQHQFPQAASLVMNVNLSALQLQQPDFTEQLLKLLTEYHIDPATLKLEVTESCLLSATSSPSAQLFELRDQGVRLCIDDFGTGYSSLSRLHEFPIDTLKIDRAFVNRIEGQAADGVAVVQTILALAHSLDMNVVAEGIETEAQLEKLRTLGCESGQGYFFSKPVDSEAATAVIKAAFSERISEQYL</sequence>
<keyword evidence="2" id="KW-1133">Transmembrane helix</keyword>
<dbReference type="InterPro" id="IPR008271">
    <property type="entry name" value="Ser/Thr_kinase_AS"/>
</dbReference>
<dbReference type="GO" id="GO:0004672">
    <property type="term" value="F:protein kinase activity"/>
    <property type="evidence" value="ECO:0007669"/>
    <property type="project" value="InterPro"/>
</dbReference>
<dbReference type="SUPFAM" id="SSF52540">
    <property type="entry name" value="P-loop containing nucleoside triphosphate hydrolases"/>
    <property type="match status" value="1"/>
</dbReference>
<feature type="domain" description="GGDEF" evidence="5">
    <location>
        <begin position="1562"/>
        <end position="1695"/>
    </location>
</feature>
<dbReference type="SMART" id="SM00220">
    <property type="entry name" value="S_TKc"/>
    <property type="match status" value="1"/>
</dbReference>
<comment type="caution">
    <text evidence="6">The sequence shown here is derived from an EMBL/GenBank/DDBJ whole genome shotgun (WGS) entry which is preliminary data.</text>
</comment>
<evidence type="ECO:0000259" key="5">
    <source>
        <dbReference type="PROSITE" id="PS50887"/>
    </source>
</evidence>
<dbReference type="InterPro" id="IPR011009">
    <property type="entry name" value="Kinase-like_dom_sf"/>
</dbReference>
<dbReference type="GO" id="GO:0016020">
    <property type="term" value="C:membrane"/>
    <property type="evidence" value="ECO:0007669"/>
    <property type="project" value="UniProtKB-SubCell"/>
</dbReference>
<dbReference type="PROSITE" id="PS00108">
    <property type="entry name" value="PROTEIN_KINASE_ST"/>
    <property type="match status" value="1"/>
</dbReference>
<dbReference type="Pfam" id="PF13191">
    <property type="entry name" value="AAA_16"/>
    <property type="match status" value="1"/>
</dbReference>
<dbReference type="GO" id="GO:0005524">
    <property type="term" value="F:ATP binding"/>
    <property type="evidence" value="ECO:0007669"/>
    <property type="project" value="InterPro"/>
</dbReference>
<dbReference type="PANTHER" id="PTHR43642:SF1">
    <property type="entry name" value="HYBRID SIGNAL TRANSDUCTION HISTIDINE KINASE G"/>
    <property type="match status" value="1"/>
</dbReference>
<dbReference type="InterPro" id="IPR041664">
    <property type="entry name" value="AAA_16"/>
</dbReference>
<dbReference type="Gene3D" id="3.30.200.20">
    <property type="entry name" value="Phosphorylase Kinase, domain 1"/>
    <property type="match status" value="1"/>
</dbReference>